<sequence>MNKKRLYGIRGAVHTLNKADALQKAVTDLMTRLFTENSLNEDDIVSVQFTLTQDLDCLNPAQAVRQAGMCTSAPLFCAQEPHIKGGRTGIIRVLVSAYLENKPVHVYTGGAESLRPDFAR</sequence>
<dbReference type="RefSeq" id="WP_021686971.1">
    <property type="nucleotide sequence ID" value="NZ_KI260564.1"/>
</dbReference>
<dbReference type="InterPro" id="IPR035959">
    <property type="entry name" value="RutC-like_sf"/>
</dbReference>
<dbReference type="Pfam" id="PF07736">
    <property type="entry name" value="CM_1"/>
    <property type="match status" value="1"/>
</dbReference>
<keyword evidence="2" id="KW-0413">Isomerase</keyword>
<evidence type="ECO:0000256" key="1">
    <source>
        <dbReference type="NCBIfam" id="TIGR01796"/>
    </source>
</evidence>
<dbReference type="Proteomes" id="UP000016649">
    <property type="component" value="Unassembled WGS sequence"/>
</dbReference>
<evidence type="ECO:0000313" key="4">
    <source>
        <dbReference type="Proteomes" id="UP000016649"/>
    </source>
</evidence>
<proteinExistence type="predicted"/>
<comment type="catalytic activity">
    <reaction evidence="2">
        <text>chorismate = prephenate</text>
        <dbReference type="Rhea" id="RHEA:13897"/>
        <dbReference type="ChEBI" id="CHEBI:29748"/>
        <dbReference type="ChEBI" id="CHEBI:29934"/>
        <dbReference type="EC" id="5.4.99.5"/>
    </reaction>
</comment>
<comment type="caution">
    <text evidence="3">The sequence shown here is derived from an EMBL/GenBank/DDBJ whole genome shotgun (WGS) entry which is preliminary data.</text>
</comment>
<evidence type="ECO:0000313" key="3">
    <source>
        <dbReference type="EMBL" id="ERJ93658.1"/>
    </source>
</evidence>
<gene>
    <name evidence="3" type="ORF">HMPREF9193_00747</name>
</gene>
<reference evidence="3 4" key="1">
    <citation type="submission" date="2013-08" db="EMBL/GenBank/DDBJ databases">
        <authorList>
            <person name="Weinstock G."/>
            <person name="Sodergren E."/>
            <person name="Wylie T."/>
            <person name="Fulton L."/>
            <person name="Fulton R."/>
            <person name="Fronick C."/>
            <person name="O'Laughlin M."/>
            <person name="Godfrey J."/>
            <person name="Miner T."/>
            <person name="Herter B."/>
            <person name="Appelbaum E."/>
            <person name="Cordes M."/>
            <person name="Lek S."/>
            <person name="Wollam A."/>
            <person name="Pepin K.H."/>
            <person name="Palsikar V.B."/>
            <person name="Mitreva M."/>
            <person name="Wilson R.K."/>
        </authorList>
    </citation>
    <scope>NUCLEOTIDE SEQUENCE [LARGE SCALE GENOMIC DNA]</scope>
    <source>
        <strain evidence="3 4">ATCC 700332</strain>
    </source>
</reference>
<dbReference type="PROSITE" id="PS51167">
    <property type="entry name" value="CHORISMATE_MUT_1"/>
    <property type="match status" value="1"/>
</dbReference>
<accession>A0ABN0NZW3</accession>
<name>A0ABN0NZW3_TRELE</name>
<dbReference type="SUPFAM" id="SSF55298">
    <property type="entry name" value="YjgF-like"/>
    <property type="match status" value="1"/>
</dbReference>
<dbReference type="PANTHER" id="PTHR21164:SF0">
    <property type="entry name" value="CHORISMATE MUTASE AROH"/>
    <property type="match status" value="1"/>
</dbReference>
<dbReference type="NCBIfam" id="TIGR01796">
    <property type="entry name" value="CM_mono_aroH"/>
    <property type="match status" value="1"/>
</dbReference>
<evidence type="ECO:0000256" key="2">
    <source>
        <dbReference type="PROSITE-ProRule" id="PRU00514"/>
    </source>
</evidence>
<keyword evidence="4" id="KW-1185">Reference proteome</keyword>
<organism evidence="3 4">
    <name type="scientific">Treponema lecithinolyticum ATCC 700332</name>
    <dbReference type="NCBI Taxonomy" id="1321815"/>
    <lineage>
        <taxon>Bacteria</taxon>
        <taxon>Pseudomonadati</taxon>
        <taxon>Spirochaetota</taxon>
        <taxon>Spirochaetia</taxon>
        <taxon>Spirochaetales</taxon>
        <taxon>Treponemataceae</taxon>
        <taxon>Treponema</taxon>
    </lineage>
</organism>
<protein>
    <recommendedName>
        <fullName evidence="1 2">chorismate mutase</fullName>
        <ecNumber evidence="1 2">5.4.99.5</ecNumber>
    </recommendedName>
</protein>
<keyword evidence="2" id="KW-0057">Aromatic amino acid biosynthesis</keyword>
<dbReference type="PANTHER" id="PTHR21164">
    <property type="entry name" value="CHORISMATE MUTASE"/>
    <property type="match status" value="1"/>
</dbReference>
<dbReference type="EMBL" id="AWVH01000023">
    <property type="protein sequence ID" value="ERJ93658.1"/>
    <property type="molecule type" value="Genomic_DNA"/>
</dbReference>
<keyword evidence="2" id="KW-0028">Amino-acid biosynthesis</keyword>
<dbReference type="EC" id="5.4.99.5" evidence="1 2"/>
<dbReference type="Gene3D" id="3.30.1330.40">
    <property type="entry name" value="RutC-like"/>
    <property type="match status" value="1"/>
</dbReference>
<dbReference type="InterPro" id="IPR008243">
    <property type="entry name" value="Chorismate_mutase_AroH"/>
</dbReference>